<dbReference type="Proteomes" id="UP000887565">
    <property type="component" value="Unplaced"/>
</dbReference>
<proteinExistence type="predicted"/>
<dbReference type="WBParaSite" id="nRc.2.0.1.t08324-RA">
    <property type="protein sequence ID" value="nRc.2.0.1.t08324-RA"/>
    <property type="gene ID" value="nRc.2.0.1.g08324"/>
</dbReference>
<sequence>MYNADIRQSNEITSFGKLSEYKILLAKCTSGFGSPHSDWSNGLECSDIVDYDVATPLLGSHHDLSLSNLPIFRKSDTNLTNVPNRSATLLLVSISKALSPIDFDEQQAESNSKVPNFKIQSTNMFIKTKNEQIMHLAFLSEEDDMAKMTRKFLTFFAKWRKGLCKKAISQIIRHWQLQASLTTQIN</sequence>
<dbReference type="AlphaFoldDB" id="A0A915I4J3"/>
<protein>
    <submittedName>
        <fullName evidence="2">Uncharacterized protein</fullName>
    </submittedName>
</protein>
<accession>A0A915I4J3</accession>
<name>A0A915I4J3_ROMCU</name>
<organism evidence="1 2">
    <name type="scientific">Romanomermis culicivorax</name>
    <name type="common">Nematode worm</name>
    <dbReference type="NCBI Taxonomy" id="13658"/>
    <lineage>
        <taxon>Eukaryota</taxon>
        <taxon>Metazoa</taxon>
        <taxon>Ecdysozoa</taxon>
        <taxon>Nematoda</taxon>
        <taxon>Enoplea</taxon>
        <taxon>Dorylaimia</taxon>
        <taxon>Mermithida</taxon>
        <taxon>Mermithoidea</taxon>
        <taxon>Mermithidae</taxon>
        <taxon>Romanomermis</taxon>
    </lineage>
</organism>
<keyword evidence="1" id="KW-1185">Reference proteome</keyword>
<evidence type="ECO:0000313" key="1">
    <source>
        <dbReference type="Proteomes" id="UP000887565"/>
    </source>
</evidence>
<evidence type="ECO:0000313" key="2">
    <source>
        <dbReference type="WBParaSite" id="nRc.2.0.1.t08324-RA"/>
    </source>
</evidence>
<reference evidence="2" key="1">
    <citation type="submission" date="2022-11" db="UniProtKB">
        <authorList>
            <consortium name="WormBaseParasite"/>
        </authorList>
    </citation>
    <scope>IDENTIFICATION</scope>
</reference>